<dbReference type="Proteomes" id="UP000318405">
    <property type="component" value="Unassembled WGS sequence"/>
</dbReference>
<dbReference type="SUPFAM" id="SSF52096">
    <property type="entry name" value="ClpP/crotonase"/>
    <property type="match status" value="1"/>
</dbReference>
<keyword evidence="6" id="KW-1185">Reference proteome</keyword>
<organism evidence="5 6">
    <name type="scientific">Verticiella sediminum</name>
    <dbReference type="NCBI Taxonomy" id="1247510"/>
    <lineage>
        <taxon>Bacteria</taxon>
        <taxon>Pseudomonadati</taxon>
        <taxon>Pseudomonadota</taxon>
        <taxon>Betaproteobacteria</taxon>
        <taxon>Burkholderiales</taxon>
        <taxon>Alcaligenaceae</taxon>
        <taxon>Verticiella</taxon>
    </lineage>
</organism>
<evidence type="ECO:0000313" key="5">
    <source>
        <dbReference type="EMBL" id="TSH95057.1"/>
    </source>
</evidence>
<feature type="region of interest" description="Disordered" evidence="4">
    <location>
        <begin position="226"/>
        <end position="251"/>
    </location>
</feature>
<dbReference type="Gene3D" id="1.10.12.10">
    <property type="entry name" value="Lyase 2-enoyl-coa Hydratase, Chain A, domain 2"/>
    <property type="match status" value="1"/>
</dbReference>
<evidence type="ECO:0000256" key="2">
    <source>
        <dbReference type="ARBA" id="ARBA00023098"/>
    </source>
</evidence>
<accession>A0A556AQ75</accession>
<dbReference type="GO" id="GO:0016829">
    <property type="term" value="F:lyase activity"/>
    <property type="evidence" value="ECO:0007669"/>
    <property type="project" value="UniProtKB-KW"/>
</dbReference>
<dbReference type="PANTHER" id="PTHR11941:SF169">
    <property type="entry name" value="(7AS)-7A-METHYL-1,5-DIOXO-2,3,5,6,7,7A-HEXAHYDRO-1H-INDENE-CARBOXYL-COA HYDROLASE"/>
    <property type="match status" value="1"/>
</dbReference>
<protein>
    <submittedName>
        <fullName evidence="5">Enoyl-CoA hydratase</fullName>
    </submittedName>
</protein>
<evidence type="ECO:0000256" key="1">
    <source>
        <dbReference type="ARBA" id="ARBA00005254"/>
    </source>
</evidence>
<dbReference type="EMBL" id="VLTJ01000022">
    <property type="protein sequence ID" value="TSH95057.1"/>
    <property type="molecule type" value="Genomic_DNA"/>
</dbReference>
<name>A0A556AQ75_9BURK</name>
<evidence type="ECO:0000256" key="4">
    <source>
        <dbReference type="SAM" id="MobiDB-lite"/>
    </source>
</evidence>
<feature type="compositionally biased region" description="Basic and acidic residues" evidence="4">
    <location>
        <begin position="226"/>
        <end position="235"/>
    </location>
</feature>
<dbReference type="CDD" id="cd06558">
    <property type="entry name" value="crotonase-like"/>
    <property type="match status" value="1"/>
</dbReference>
<feature type="compositionally biased region" description="Basic residues" evidence="4">
    <location>
        <begin position="242"/>
        <end position="251"/>
    </location>
</feature>
<sequence length="251" mass="27014">MTQAYERITVADNDDGTTLITINRAERRNAICRLTAIELQQAFAAFDANDAQRVAVITGAGDEAFSGGADVTDLPELWRCIPTVGITTEKPVICATAGWCVGGALVLAMMADLIVAADNAKFSYPEARLGFTGGMIAELANRIPHHAAMDLILIGRPIDAQRAYQLGFVNEVVPKGEQVRAALAMAAELAASSPLVLRTLKRFVNESVMTAGPSVLAARTQRDLGRVRESEDAKEGVAAFREKRKPRYQGR</sequence>
<comment type="similarity">
    <text evidence="1">Belongs to the enoyl-CoA hydratase/isomerase family.</text>
</comment>
<dbReference type="InterPro" id="IPR029045">
    <property type="entry name" value="ClpP/crotonase-like_dom_sf"/>
</dbReference>
<dbReference type="Gene3D" id="3.90.226.10">
    <property type="entry name" value="2-enoyl-CoA Hydratase, Chain A, domain 1"/>
    <property type="match status" value="1"/>
</dbReference>
<dbReference type="OrthoDB" id="9807606at2"/>
<dbReference type="PANTHER" id="PTHR11941">
    <property type="entry name" value="ENOYL-COA HYDRATASE-RELATED"/>
    <property type="match status" value="1"/>
</dbReference>
<reference evidence="5 6" key="1">
    <citation type="submission" date="2019-07" db="EMBL/GenBank/DDBJ databases">
        <title>Qingshengfaniella alkalisoli gen. nov., sp. nov., isolated from saline soil.</title>
        <authorList>
            <person name="Xu L."/>
            <person name="Huang X.-X."/>
            <person name="Sun J.-Q."/>
        </authorList>
    </citation>
    <scope>NUCLEOTIDE SEQUENCE [LARGE SCALE GENOMIC DNA]</scope>
    <source>
        <strain evidence="5 6">DSM 27279</strain>
    </source>
</reference>
<evidence type="ECO:0000256" key="3">
    <source>
        <dbReference type="ARBA" id="ARBA00023239"/>
    </source>
</evidence>
<evidence type="ECO:0000313" key="6">
    <source>
        <dbReference type="Proteomes" id="UP000318405"/>
    </source>
</evidence>
<comment type="caution">
    <text evidence="5">The sequence shown here is derived from an EMBL/GenBank/DDBJ whole genome shotgun (WGS) entry which is preliminary data.</text>
</comment>
<keyword evidence="3" id="KW-0456">Lyase</keyword>
<dbReference type="InterPro" id="IPR001753">
    <property type="entry name" value="Enoyl-CoA_hydra/iso"/>
</dbReference>
<dbReference type="AlphaFoldDB" id="A0A556AQ75"/>
<dbReference type="RefSeq" id="WP_143948369.1">
    <property type="nucleotide sequence ID" value="NZ_BAABMB010000002.1"/>
</dbReference>
<dbReference type="Pfam" id="PF00378">
    <property type="entry name" value="ECH_1"/>
    <property type="match status" value="1"/>
</dbReference>
<keyword evidence="2" id="KW-0443">Lipid metabolism</keyword>
<proteinExistence type="inferred from homology"/>
<dbReference type="GO" id="GO:0006635">
    <property type="term" value="P:fatty acid beta-oxidation"/>
    <property type="evidence" value="ECO:0007669"/>
    <property type="project" value="TreeGrafter"/>
</dbReference>
<gene>
    <name evidence="5" type="ORF">FOZ76_11350</name>
</gene>
<dbReference type="InterPro" id="IPR014748">
    <property type="entry name" value="Enoyl-CoA_hydra_C"/>
</dbReference>